<sequence>MTAYLFENRRTKMQYAVDLPMNSLIAKGSQIFEDIHRIVAENAPKIAELSGKFQTQAEIQRLLSEITQSHIDETLHVNLPLYCDFGRHLRIGKNVFINTACVFTDLGGITLEDNVLLAPRVNIITVNHPTDPQTRRGVIVKPVIIKQNAWIGAGATILPGVTVGENAIVAAGSVVTKDVPANTIVAGVPAKIVKIIDEVSNEN</sequence>
<organism evidence="5 6">
    <name type="scientific">Actinobacillus pleuropneumoniae serovar 6 str. Femo</name>
    <dbReference type="NCBI Taxonomy" id="754256"/>
    <lineage>
        <taxon>Bacteria</taxon>
        <taxon>Pseudomonadati</taxon>
        <taxon>Pseudomonadota</taxon>
        <taxon>Gammaproteobacteria</taxon>
        <taxon>Pasteurellales</taxon>
        <taxon>Pasteurellaceae</taxon>
        <taxon>Actinobacillus</taxon>
    </lineage>
</organism>
<dbReference type="InterPro" id="IPR018357">
    <property type="entry name" value="Hexapep_transf_CS"/>
</dbReference>
<dbReference type="AlphaFoldDB" id="A0A828PYW9"/>
<dbReference type="PANTHER" id="PTHR23416:SF23">
    <property type="entry name" value="ACETYLTRANSFERASE C18B11.09C-RELATED"/>
    <property type="match status" value="1"/>
</dbReference>
<evidence type="ECO:0008006" key="7">
    <source>
        <dbReference type="Google" id="ProtNLM"/>
    </source>
</evidence>
<dbReference type="Gene3D" id="2.160.10.10">
    <property type="entry name" value="Hexapeptide repeat proteins"/>
    <property type="match status" value="1"/>
</dbReference>
<gene>
    <name evidence="5" type="ORF">appser6_10500</name>
</gene>
<evidence type="ECO:0000313" key="6">
    <source>
        <dbReference type="Proteomes" id="UP000005341"/>
    </source>
</evidence>
<evidence type="ECO:0000313" key="5">
    <source>
        <dbReference type="EMBL" id="EFM92142.1"/>
    </source>
</evidence>
<dbReference type="Proteomes" id="UP000005341">
    <property type="component" value="Unassembled WGS sequence"/>
</dbReference>
<evidence type="ECO:0000256" key="4">
    <source>
        <dbReference type="ARBA" id="ARBA00023315"/>
    </source>
</evidence>
<evidence type="ECO:0000256" key="3">
    <source>
        <dbReference type="ARBA" id="ARBA00022737"/>
    </source>
</evidence>
<dbReference type="InterPro" id="IPR051159">
    <property type="entry name" value="Hexapeptide_acetyltransf"/>
</dbReference>
<dbReference type="InterPro" id="IPR011004">
    <property type="entry name" value="Trimer_LpxA-like_sf"/>
</dbReference>
<comment type="similarity">
    <text evidence="1">Belongs to the transferase hexapeptide repeat family.</text>
</comment>
<proteinExistence type="inferred from homology"/>
<dbReference type="EMBL" id="ADOG01000012">
    <property type="protein sequence ID" value="EFM92142.1"/>
    <property type="molecule type" value="Genomic_DNA"/>
</dbReference>
<evidence type="ECO:0000256" key="2">
    <source>
        <dbReference type="ARBA" id="ARBA00022679"/>
    </source>
</evidence>
<evidence type="ECO:0000256" key="1">
    <source>
        <dbReference type="ARBA" id="ARBA00007274"/>
    </source>
</evidence>
<protein>
    <recommendedName>
        <fullName evidence="7">Acetyltransferase</fullName>
    </recommendedName>
</protein>
<name>A0A828PYW9_ACTPL</name>
<dbReference type="Pfam" id="PF00132">
    <property type="entry name" value="Hexapep"/>
    <property type="match status" value="1"/>
</dbReference>
<keyword evidence="4" id="KW-0012">Acyltransferase</keyword>
<reference evidence="5 6" key="1">
    <citation type="journal article" date="2010" name="J. Bacteriol.">
        <title>Comparative genomic characterization of Actinobacillus pleuropneumoniae.</title>
        <authorList>
            <person name="Xu Z."/>
            <person name="Chen X."/>
            <person name="Li L."/>
            <person name="Li T."/>
            <person name="Wang S."/>
            <person name="Chen H."/>
            <person name="Zhou R."/>
        </authorList>
    </citation>
    <scope>NUCLEOTIDE SEQUENCE [LARGE SCALE GENOMIC DNA]</scope>
    <source>
        <strain evidence="5 6">Femo</strain>
    </source>
</reference>
<keyword evidence="3" id="KW-0677">Repeat</keyword>
<dbReference type="InterPro" id="IPR001451">
    <property type="entry name" value="Hexapep"/>
</dbReference>
<comment type="caution">
    <text evidence="5">The sequence shown here is derived from an EMBL/GenBank/DDBJ whole genome shotgun (WGS) entry which is preliminary data.</text>
</comment>
<accession>A0A828PYW9</accession>
<dbReference type="SUPFAM" id="SSF51161">
    <property type="entry name" value="Trimeric LpxA-like enzymes"/>
    <property type="match status" value="1"/>
</dbReference>
<dbReference type="CDD" id="cd03357">
    <property type="entry name" value="LbH_MAT_GAT"/>
    <property type="match status" value="1"/>
</dbReference>
<dbReference type="PROSITE" id="PS00101">
    <property type="entry name" value="HEXAPEP_TRANSFERASES"/>
    <property type="match status" value="1"/>
</dbReference>
<keyword evidence="2" id="KW-0808">Transferase</keyword>
<dbReference type="Pfam" id="PF14602">
    <property type="entry name" value="Hexapep_2"/>
    <property type="match status" value="1"/>
</dbReference>
<dbReference type="PANTHER" id="PTHR23416">
    <property type="entry name" value="SIALIC ACID SYNTHASE-RELATED"/>
    <property type="match status" value="1"/>
</dbReference>
<dbReference type="GO" id="GO:0008374">
    <property type="term" value="F:O-acyltransferase activity"/>
    <property type="evidence" value="ECO:0007669"/>
    <property type="project" value="TreeGrafter"/>
</dbReference>